<feature type="coiled-coil region" evidence="11">
    <location>
        <begin position="73"/>
        <end position="107"/>
    </location>
</feature>
<dbReference type="AlphaFoldDB" id="A0A515ETR1"/>
<gene>
    <name evidence="12" type="primary">fliJ</name>
    <name evidence="12" type="ORF">EXZ61_18930</name>
</gene>
<evidence type="ECO:0000256" key="9">
    <source>
        <dbReference type="ARBA" id="ARBA00023136"/>
    </source>
</evidence>
<dbReference type="EMBL" id="CP036282">
    <property type="protein sequence ID" value="QDL56066.1"/>
    <property type="molecule type" value="Genomic_DNA"/>
</dbReference>
<proteinExistence type="inferred from homology"/>
<keyword evidence="10" id="KW-1006">Bacterial flagellum protein export</keyword>
<dbReference type="NCBIfam" id="TIGR02473">
    <property type="entry name" value="flagell_FliJ"/>
    <property type="match status" value="1"/>
</dbReference>
<keyword evidence="4" id="KW-0813">Transport</keyword>
<evidence type="ECO:0000256" key="8">
    <source>
        <dbReference type="ARBA" id="ARBA00022927"/>
    </source>
</evidence>
<dbReference type="InterPro" id="IPR012823">
    <property type="entry name" value="Flagell_FliJ"/>
</dbReference>
<evidence type="ECO:0000256" key="11">
    <source>
        <dbReference type="SAM" id="Coils"/>
    </source>
</evidence>
<dbReference type="GO" id="GO:0015031">
    <property type="term" value="P:protein transport"/>
    <property type="evidence" value="ECO:0007669"/>
    <property type="project" value="UniProtKB-KW"/>
</dbReference>
<dbReference type="KEGG" id="rhg:EXZ61_18930"/>
<keyword evidence="8" id="KW-0653">Protein transport</keyword>
<dbReference type="PANTHER" id="PTHR38786:SF1">
    <property type="entry name" value="FLAGELLAR FLIJ PROTEIN"/>
    <property type="match status" value="1"/>
</dbReference>
<evidence type="ECO:0000256" key="10">
    <source>
        <dbReference type="ARBA" id="ARBA00023225"/>
    </source>
</evidence>
<keyword evidence="11" id="KW-0175">Coiled coil</keyword>
<accession>A0A515ETR1</accession>
<dbReference type="GO" id="GO:0006935">
    <property type="term" value="P:chemotaxis"/>
    <property type="evidence" value="ECO:0007669"/>
    <property type="project" value="UniProtKB-KW"/>
</dbReference>
<comment type="similarity">
    <text evidence="2">Belongs to the FliJ family.</text>
</comment>
<protein>
    <recommendedName>
        <fullName evidence="3">Flagellar FliJ protein</fullName>
    </recommendedName>
</protein>
<keyword evidence="9" id="KW-0472">Membrane</keyword>
<reference evidence="13" key="1">
    <citation type="submission" date="2019-02" db="EMBL/GenBank/DDBJ databases">
        <title>Complete genome sequence of Rhodoferax sp. Gr-4.</title>
        <authorList>
            <person name="Jin L."/>
        </authorList>
    </citation>
    <scope>NUCLEOTIDE SEQUENCE [LARGE SCALE GENOMIC DNA]</scope>
    <source>
        <strain evidence="13">Gr-4</strain>
    </source>
</reference>
<organism evidence="12 13">
    <name type="scientific">Rhodoferax aquaticus</name>
    <dbReference type="NCBI Taxonomy" id="2527691"/>
    <lineage>
        <taxon>Bacteria</taxon>
        <taxon>Pseudomonadati</taxon>
        <taxon>Pseudomonadota</taxon>
        <taxon>Betaproteobacteria</taxon>
        <taxon>Burkholderiales</taxon>
        <taxon>Comamonadaceae</taxon>
        <taxon>Rhodoferax</taxon>
    </lineage>
</organism>
<dbReference type="Gene3D" id="1.10.287.1700">
    <property type="match status" value="1"/>
</dbReference>
<evidence type="ECO:0000256" key="2">
    <source>
        <dbReference type="ARBA" id="ARBA00010004"/>
    </source>
</evidence>
<dbReference type="InterPro" id="IPR052570">
    <property type="entry name" value="FliJ"/>
</dbReference>
<keyword evidence="12" id="KW-0966">Cell projection</keyword>
<keyword evidence="6" id="KW-0145">Chemotaxis</keyword>
<keyword evidence="13" id="KW-1185">Reference proteome</keyword>
<dbReference type="RefSeq" id="WP_142813337.1">
    <property type="nucleotide sequence ID" value="NZ_CP036282.1"/>
</dbReference>
<keyword evidence="7" id="KW-1005">Bacterial flagellum biogenesis</keyword>
<sequence>MADLRGILLAIDLATRQRDEYAKTVARAQRTVLHAQSQMDALTGYAGETDQRWLGAGASQLSVELMRHHYQFMDRLQAAIALQTQAIANAQRQVELVTKTLLQAEHRLAGLKQVLASRQLTALKQQQLREQRLTDEMASIMHARRQAASLIGESP</sequence>
<reference evidence="13" key="2">
    <citation type="journal article" date="2020" name="Int. J. Syst. Evol. Microbiol.">
        <title>Genomic insights into a novel species Rhodoferax aquaticus sp. nov., isolated from freshwater.</title>
        <authorList>
            <person name="Li T."/>
            <person name="Zhuo Y."/>
            <person name="Jin C.Z."/>
            <person name="Wu X."/>
            <person name="Ko S.R."/>
            <person name="Jin F.J."/>
            <person name="Ahn C.Y."/>
            <person name="Oh H.M."/>
            <person name="Lee H.G."/>
            <person name="Jin L."/>
        </authorList>
    </citation>
    <scope>NUCLEOTIDE SEQUENCE [LARGE SCALE GENOMIC DNA]</scope>
    <source>
        <strain evidence="13">Gr-4</strain>
    </source>
</reference>
<keyword evidence="5" id="KW-1003">Cell membrane</keyword>
<evidence type="ECO:0000313" key="12">
    <source>
        <dbReference type="EMBL" id="QDL56066.1"/>
    </source>
</evidence>
<evidence type="ECO:0000256" key="1">
    <source>
        <dbReference type="ARBA" id="ARBA00004413"/>
    </source>
</evidence>
<evidence type="ECO:0000256" key="6">
    <source>
        <dbReference type="ARBA" id="ARBA00022500"/>
    </source>
</evidence>
<evidence type="ECO:0000256" key="4">
    <source>
        <dbReference type="ARBA" id="ARBA00022448"/>
    </source>
</evidence>
<keyword evidence="12" id="KW-0282">Flagellum</keyword>
<evidence type="ECO:0000256" key="7">
    <source>
        <dbReference type="ARBA" id="ARBA00022795"/>
    </source>
</evidence>
<dbReference type="GO" id="GO:0009288">
    <property type="term" value="C:bacterial-type flagellum"/>
    <property type="evidence" value="ECO:0007669"/>
    <property type="project" value="InterPro"/>
</dbReference>
<dbReference type="Pfam" id="PF02050">
    <property type="entry name" value="FliJ"/>
    <property type="match status" value="1"/>
</dbReference>
<dbReference type="GO" id="GO:0071973">
    <property type="term" value="P:bacterial-type flagellum-dependent cell motility"/>
    <property type="evidence" value="ECO:0007669"/>
    <property type="project" value="InterPro"/>
</dbReference>
<name>A0A515ETR1_9BURK</name>
<dbReference type="GO" id="GO:0044781">
    <property type="term" value="P:bacterial-type flagellum organization"/>
    <property type="evidence" value="ECO:0007669"/>
    <property type="project" value="UniProtKB-KW"/>
</dbReference>
<dbReference type="Proteomes" id="UP000317365">
    <property type="component" value="Chromosome"/>
</dbReference>
<dbReference type="InterPro" id="IPR053716">
    <property type="entry name" value="Flag_assembly_chemotaxis_eff"/>
</dbReference>
<comment type="subcellular location">
    <subcellularLocation>
        <location evidence="1">Cell membrane</location>
        <topology evidence="1">Peripheral membrane protein</topology>
        <orientation evidence="1">Cytoplasmic side</orientation>
    </subcellularLocation>
</comment>
<evidence type="ECO:0000256" key="5">
    <source>
        <dbReference type="ARBA" id="ARBA00022475"/>
    </source>
</evidence>
<dbReference type="PANTHER" id="PTHR38786">
    <property type="entry name" value="FLAGELLAR FLIJ PROTEIN"/>
    <property type="match status" value="1"/>
</dbReference>
<evidence type="ECO:0000313" key="13">
    <source>
        <dbReference type="Proteomes" id="UP000317365"/>
    </source>
</evidence>
<dbReference type="GO" id="GO:0005886">
    <property type="term" value="C:plasma membrane"/>
    <property type="evidence" value="ECO:0007669"/>
    <property type="project" value="UniProtKB-SubCell"/>
</dbReference>
<evidence type="ECO:0000256" key="3">
    <source>
        <dbReference type="ARBA" id="ARBA00020392"/>
    </source>
</evidence>
<keyword evidence="12" id="KW-0969">Cilium</keyword>